<accession>A0A4R5VTL2</accession>
<sequence>MAFSIRLFVFILLLMFSSNPMIIMAKEIKYNHNSETISEIKEKVDFTILTPRKIPNDWILDTKTSPWIMLLYMNSKDTKLMIAIHLRKGFPLSNEDFPHSQQVDINGNKGYFHKWIDSGEVDKNGDTITGGLLNWVQDGTYVEMNSSRFSKEEMLEIARSMK</sequence>
<organism evidence="2 3">
    <name type="scientific">Bacillus salipaludis</name>
    <dbReference type="NCBI Taxonomy" id="2547811"/>
    <lineage>
        <taxon>Bacteria</taxon>
        <taxon>Bacillati</taxon>
        <taxon>Bacillota</taxon>
        <taxon>Bacilli</taxon>
        <taxon>Bacillales</taxon>
        <taxon>Bacillaceae</taxon>
        <taxon>Bacillus</taxon>
    </lineage>
</organism>
<dbReference type="EMBL" id="SMYO01000005">
    <property type="protein sequence ID" value="TDK61800.1"/>
    <property type="molecule type" value="Genomic_DNA"/>
</dbReference>
<protein>
    <submittedName>
        <fullName evidence="2">DUF4367 domain-containing protein</fullName>
    </submittedName>
</protein>
<evidence type="ECO:0000313" key="2">
    <source>
        <dbReference type="EMBL" id="TDK61800.1"/>
    </source>
</evidence>
<gene>
    <name evidence="2" type="ORF">E2K98_13005</name>
</gene>
<dbReference type="InterPro" id="IPR025377">
    <property type="entry name" value="DUF4367"/>
</dbReference>
<feature type="domain" description="DUF4367" evidence="1">
    <location>
        <begin position="93"/>
        <end position="161"/>
    </location>
</feature>
<name>A0A4R5VTL2_9BACI</name>
<evidence type="ECO:0000259" key="1">
    <source>
        <dbReference type="Pfam" id="PF14285"/>
    </source>
</evidence>
<proteinExistence type="predicted"/>
<evidence type="ECO:0000313" key="3">
    <source>
        <dbReference type="Proteomes" id="UP000295132"/>
    </source>
</evidence>
<dbReference type="AlphaFoldDB" id="A0A4R5VTL2"/>
<reference evidence="2 3" key="1">
    <citation type="submission" date="2019-03" db="EMBL/GenBank/DDBJ databases">
        <title>Bacillus niacini sp. nov. a Nicotinate-Metabolizing Mesophile Isolated from Soil.</title>
        <authorList>
            <person name="Zhang G."/>
        </authorList>
    </citation>
    <scope>NUCLEOTIDE SEQUENCE [LARGE SCALE GENOMIC DNA]</scope>
    <source>
        <strain evidence="2 3">WN066</strain>
    </source>
</reference>
<dbReference type="RefSeq" id="WP_133334675.1">
    <property type="nucleotide sequence ID" value="NZ_SMYO01000005.1"/>
</dbReference>
<dbReference type="Pfam" id="PF14285">
    <property type="entry name" value="DUF4367"/>
    <property type="match status" value="1"/>
</dbReference>
<dbReference type="Proteomes" id="UP000295132">
    <property type="component" value="Unassembled WGS sequence"/>
</dbReference>
<comment type="caution">
    <text evidence="2">The sequence shown here is derived from an EMBL/GenBank/DDBJ whole genome shotgun (WGS) entry which is preliminary data.</text>
</comment>